<evidence type="ECO:0000313" key="1">
    <source>
        <dbReference type="EMBL" id="ACT33569.1"/>
    </source>
</evidence>
<geneLocation type="plasmid" evidence="1">
    <name>pVir68</name>
</geneLocation>
<gene>
    <name evidence="1" type="ORF">pVir_110</name>
</gene>
<dbReference type="EMBL" id="CP001162">
    <property type="protein sequence ID" value="ACT33569.1"/>
    <property type="molecule type" value="Genomic_DNA"/>
</dbReference>
<name>C5ZZQ5_ECOLX</name>
<dbReference type="AlphaFoldDB" id="C5ZZQ5"/>
<proteinExistence type="predicted"/>
<organism evidence="1">
    <name type="scientific">Escherichia coli Vir68</name>
    <dbReference type="NCBI Taxonomy" id="563770"/>
    <lineage>
        <taxon>Bacteria</taxon>
        <taxon>Pseudomonadati</taxon>
        <taxon>Pseudomonadota</taxon>
        <taxon>Gammaproteobacteria</taxon>
        <taxon>Enterobacterales</taxon>
        <taxon>Enterobacteriaceae</taxon>
        <taxon>Escherichia</taxon>
    </lineage>
</organism>
<sequence>MTIFAPQLDKLLQKYQKAGNKLGGSAENIGDNLGKTGSVLSTFQNFLGTALSSMKIDELIKKQKSGSNVSSSELAKASIELINQLVDTAASLNNNVNSFSQQLNKLGSVLSNTKHLNGVGNKLQNLPNLDNIGAGQRNATQACHMGGQDPSRRISQLLRLITQSEGLAEAARLTFSSKGAHSPCVEGVNTAKLQAGRSAELQRLSEELIFGHYQPMPARWGYIPKSNGKLRPLGIPAMRYCSAGHADGDGADMEE</sequence>
<protein>
    <submittedName>
        <fullName evidence="1">Uncharacterized protein</fullName>
    </submittedName>
</protein>
<reference evidence="1" key="1">
    <citation type="journal article" date="2010" name="Vet. Microbiol.">
        <title>Pyrosequencing of the Vir plasmid of necrotoxigenic Escherichia coli.</title>
        <authorList>
            <person name="Johnson T.J."/>
            <person name="DebRoy C."/>
            <person name="Belton S."/>
            <person name="Williams M.L."/>
            <person name="Lawrence M."/>
            <person name="Nolan L.K."/>
            <person name="Thorsness J.L."/>
        </authorList>
    </citation>
    <scope>NUCLEOTIDE SEQUENCE [LARGE SCALE GENOMIC DNA]</scope>
    <source>
        <strain evidence="1">Vir68</strain>
        <plasmid evidence="1">pVir68</plasmid>
    </source>
</reference>
<accession>C5ZZQ5</accession>
<keyword evidence="1" id="KW-0614">Plasmid</keyword>